<organism evidence="2 3">
    <name type="scientific">Daphnia magna</name>
    <dbReference type="NCBI Taxonomy" id="35525"/>
    <lineage>
        <taxon>Eukaryota</taxon>
        <taxon>Metazoa</taxon>
        <taxon>Ecdysozoa</taxon>
        <taxon>Arthropoda</taxon>
        <taxon>Crustacea</taxon>
        <taxon>Branchiopoda</taxon>
        <taxon>Diplostraca</taxon>
        <taxon>Cladocera</taxon>
        <taxon>Anomopoda</taxon>
        <taxon>Daphniidae</taxon>
        <taxon>Daphnia</taxon>
    </lineage>
</organism>
<protein>
    <submittedName>
        <fullName evidence="2">Uncharacterized protein</fullName>
    </submittedName>
</protein>
<gene>
    <name evidence="2" type="ORF">APZ42_008110</name>
</gene>
<name>A0A164EV80_9CRUS</name>
<feature type="compositionally biased region" description="Polar residues" evidence="1">
    <location>
        <begin position="47"/>
        <end position="56"/>
    </location>
</feature>
<evidence type="ECO:0000313" key="3">
    <source>
        <dbReference type="Proteomes" id="UP000076858"/>
    </source>
</evidence>
<keyword evidence="3" id="KW-1185">Reference proteome</keyword>
<proteinExistence type="predicted"/>
<dbReference type="EMBL" id="LRGB01022409">
    <property type="protein sequence ID" value="KZR97171.1"/>
    <property type="molecule type" value="Genomic_DNA"/>
</dbReference>
<sequence>TLKNFPIFFVNHRNKREENVVNSVAKRATLRCIKHDTRYKRRKREQQVATAATMKTNKGHSTRNLPIDGAVKIGISFIFGGWVKMGQKKGF</sequence>
<evidence type="ECO:0000313" key="2">
    <source>
        <dbReference type="EMBL" id="KZR97171.1"/>
    </source>
</evidence>
<evidence type="ECO:0000256" key="1">
    <source>
        <dbReference type="SAM" id="MobiDB-lite"/>
    </source>
</evidence>
<feature type="region of interest" description="Disordered" evidence="1">
    <location>
        <begin position="39"/>
        <end position="63"/>
    </location>
</feature>
<dbReference type="Proteomes" id="UP000076858">
    <property type="component" value="Unassembled WGS sequence"/>
</dbReference>
<comment type="caution">
    <text evidence="2">The sequence shown here is derived from an EMBL/GenBank/DDBJ whole genome shotgun (WGS) entry which is preliminary data.</text>
</comment>
<accession>A0A164EV80</accession>
<reference evidence="2 3" key="1">
    <citation type="submission" date="2016-03" db="EMBL/GenBank/DDBJ databases">
        <title>EvidentialGene: Evidence-directed Construction of Genes on Genomes.</title>
        <authorList>
            <person name="Gilbert D.G."/>
            <person name="Choi J.-H."/>
            <person name="Mockaitis K."/>
            <person name="Colbourne J."/>
            <person name="Pfrender M."/>
        </authorList>
    </citation>
    <scope>NUCLEOTIDE SEQUENCE [LARGE SCALE GENOMIC DNA]</scope>
    <source>
        <strain evidence="2 3">Xinb3</strain>
        <tissue evidence="2">Complete organism</tissue>
    </source>
</reference>
<feature type="non-terminal residue" evidence="2">
    <location>
        <position position="1"/>
    </location>
</feature>
<dbReference type="AlphaFoldDB" id="A0A164EV80"/>